<dbReference type="GO" id="GO:0000981">
    <property type="term" value="F:DNA-binding transcription factor activity, RNA polymerase II-specific"/>
    <property type="evidence" value="ECO:0007669"/>
    <property type="project" value="TreeGrafter"/>
</dbReference>
<dbReference type="InterPro" id="IPR013087">
    <property type="entry name" value="Znf_C2H2_type"/>
</dbReference>
<comment type="function">
    <text evidence="18">Acts as a transcriptional repressor. Represses the promoter activity of the CDC25C gene stimulated by NFYA. May play a role in retinal development where it regulates the composition of bipolar cell populations, by promoting differentiation of bipolar OFF-type cells. In the brain, may promote maintenance and suppress differentiation of neural progenitor cells in the developing cortex.</text>
</comment>
<dbReference type="CDD" id="cd00086">
    <property type="entry name" value="homeodomain"/>
    <property type="match status" value="4"/>
</dbReference>
<dbReference type="GO" id="GO:0007399">
    <property type="term" value="P:nervous system development"/>
    <property type="evidence" value="ECO:0007669"/>
    <property type="project" value="UniProtKB-KW"/>
</dbReference>
<evidence type="ECO:0000256" key="12">
    <source>
        <dbReference type="ARBA" id="ARBA00022902"/>
    </source>
</evidence>
<evidence type="ECO:0000256" key="21">
    <source>
        <dbReference type="PROSITE-ProRule" id="PRU00042"/>
    </source>
</evidence>
<feature type="non-terminal residue" evidence="27">
    <location>
        <position position="827"/>
    </location>
</feature>
<evidence type="ECO:0000256" key="19">
    <source>
        <dbReference type="ARBA" id="ARBA00068954"/>
    </source>
</evidence>
<feature type="compositionally biased region" description="Polar residues" evidence="24">
    <location>
        <begin position="818"/>
        <end position="827"/>
    </location>
</feature>
<protein>
    <recommendedName>
        <fullName evidence="19">Zinc fingers and homeoboxes protein 2</fullName>
    </recommendedName>
    <alternativeName>
        <fullName evidence="20">Zinc finger and homeodomain protein 2</fullName>
    </alternativeName>
</protein>
<dbReference type="InterPro" id="IPR036236">
    <property type="entry name" value="Znf_C2H2_sf"/>
</dbReference>
<keyword evidence="7" id="KW-0677">Repeat</keyword>
<dbReference type="SMART" id="SM00389">
    <property type="entry name" value="HOX"/>
    <property type="match status" value="4"/>
</dbReference>
<keyword evidence="13" id="KW-0805">Transcription regulation</keyword>
<feature type="domain" description="Homeobox" evidence="25">
    <location>
        <begin position="282"/>
        <end position="321"/>
    </location>
</feature>
<dbReference type="Gene3D" id="1.10.10.60">
    <property type="entry name" value="Homeodomain-like"/>
    <property type="match status" value="4"/>
</dbReference>
<feature type="DNA-binding region" description="Homeobox" evidence="22">
    <location>
        <begin position="447"/>
        <end position="496"/>
    </location>
</feature>
<evidence type="ECO:0000256" key="14">
    <source>
        <dbReference type="ARBA" id="ARBA00023125"/>
    </source>
</evidence>
<evidence type="ECO:0000256" key="20">
    <source>
        <dbReference type="ARBA" id="ARBA00077654"/>
    </source>
</evidence>
<dbReference type="InterPro" id="IPR001356">
    <property type="entry name" value="HD"/>
</dbReference>
<keyword evidence="5" id="KW-0597">Phosphoprotein</keyword>
<feature type="compositionally biased region" description="Basic and acidic residues" evidence="24">
    <location>
        <begin position="760"/>
        <end position="781"/>
    </location>
</feature>
<dbReference type="FunFam" id="1.10.10.60:FF:000264">
    <property type="entry name" value="zinc fingers and homeoboxes protein 2"/>
    <property type="match status" value="1"/>
</dbReference>
<dbReference type="Gene3D" id="3.30.160.60">
    <property type="entry name" value="Classic Zinc Finger"/>
    <property type="match status" value="1"/>
</dbReference>
<dbReference type="OrthoDB" id="6159439at2759"/>
<keyword evidence="9" id="KW-0221">Differentiation</keyword>
<dbReference type="PANTHER" id="PTHR15467:SF5">
    <property type="entry name" value="ZINC FINGERS AND HOMEOBOXES PROTEIN 2"/>
    <property type="match status" value="1"/>
</dbReference>
<evidence type="ECO:0000256" key="8">
    <source>
        <dbReference type="ARBA" id="ARBA00022771"/>
    </source>
</evidence>
<keyword evidence="28" id="KW-1185">Reference proteome</keyword>
<dbReference type="PROSITE" id="PS50071">
    <property type="entry name" value="HOMEOBOX_2"/>
    <property type="match status" value="4"/>
</dbReference>
<evidence type="ECO:0000256" key="1">
    <source>
        <dbReference type="ARBA" id="ARBA00004123"/>
    </source>
</evidence>
<evidence type="ECO:0000256" key="22">
    <source>
        <dbReference type="PROSITE-ProRule" id="PRU00108"/>
    </source>
</evidence>
<keyword evidence="4" id="KW-1017">Isopeptide bond</keyword>
<evidence type="ECO:0000256" key="6">
    <source>
        <dbReference type="ARBA" id="ARBA00022723"/>
    </source>
</evidence>
<dbReference type="AlphaFoldDB" id="A0A7L1NDP0"/>
<organism evidence="27 28">
    <name type="scientific">Rhinopomastus cyanomelas</name>
    <name type="common">Common scimitarbill</name>
    <dbReference type="NCBI Taxonomy" id="113115"/>
    <lineage>
        <taxon>Eukaryota</taxon>
        <taxon>Metazoa</taxon>
        <taxon>Chordata</taxon>
        <taxon>Craniata</taxon>
        <taxon>Vertebrata</taxon>
        <taxon>Euteleostomi</taxon>
        <taxon>Archelosauria</taxon>
        <taxon>Archosauria</taxon>
        <taxon>Dinosauria</taxon>
        <taxon>Saurischia</taxon>
        <taxon>Theropoda</taxon>
        <taxon>Coelurosauria</taxon>
        <taxon>Aves</taxon>
        <taxon>Neognathae</taxon>
        <taxon>Neoaves</taxon>
        <taxon>Telluraves</taxon>
        <taxon>Coraciimorphae</taxon>
        <taxon>Bucerotiformes</taxon>
        <taxon>Rhinopomastidae</taxon>
        <taxon>Rhinopomastus</taxon>
    </lineage>
</organism>
<keyword evidence="6" id="KW-0479">Metal-binding</keyword>
<keyword evidence="11" id="KW-0832">Ubl conjugation</keyword>
<dbReference type="SMART" id="SM00355">
    <property type="entry name" value="ZnF_C2H2"/>
    <property type="match status" value="2"/>
</dbReference>
<dbReference type="FunFam" id="3.30.160.60:FF:000296">
    <property type="entry name" value="Zinc fingers and homeoboxes protein 1"/>
    <property type="match status" value="1"/>
</dbReference>
<keyword evidence="17 22" id="KW-0539">Nucleus</keyword>
<feature type="domain" description="Homeobox" evidence="25">
    <location>
        <begin position="535"/>
        <end position="579"/>
    </location>
</feature>
<evidence type="ECO:0000256" key="10">
    <source>
        <dbReference type="ARBA" id="ARBA00022833"/>
    </source>
</evidence>
<dbReference type="FunFam" id="1.10.10.60:FF:000272">
    <property type="entry name" value="zinc fingers and homeoboxes protein 2"/>
    <property type="match status" value="1"/>
</dbReference>
<evidence type="ECO:0000256" key="18">
    <source>
        <dbReference type="ARBA" id="ARBA00059058"/>
    </source>
</evidence>
<proteinExistence type="inferred from homology"/>
<dbReference type="GO" id="GO:0003677">
    <property type="term" value="F:DNA binding"/>
    <property type="evidence" value="ECO:0007669"/>
    <property type="project" value="UniProtKB-UniRule"/>
</dbReference>
<keyword evidence="8 21" id="KW-0863">Zinc-finger</keyword>
<evidence type="ECO:0000256" key="13">
    <source>
        <dbReference type="ARBA" id="ARBA00023015"/>
    </source>
</evidence>
<dbReference type="SUPFAM" id="SSF57667">
    <property type="entry name" value="beta-beta-alpha zinc fingers"/>
    <property type="match status" value="2"/>
</dbReference>
<evidence type="ECO:0000256" key="5">
    <source>
        <dbReference type="ARBA" id="ARBA00022553"/>
    </source>
</evidence>
<evidence type="ECO:0000259" key="25">
    <source>
        <dbReference type="PROSITE" id="PS50071"/>
    </source>
</evidence>
<feature type="DNA-binding region" description="Homeobox" evidence="22">
    <location>
        <begin position="284"/>
        <end position="322"/>
    </location>
</feature>
<evidence type="ECO:0000256" key="2">
    <source>
        <dbReference type="ARBA" id="ARBA00007440"/>
    </source>
</evidence>
<dbReference type="PROSITE" id="PS50157">
    <property type="entry name" value="ZINC_FINGER_C2H2_2"/>
    <property type="match status" value="1"/>
</dbReference>
<sequence length="827" mass="90927">MASKRKSTTPCMVRTSEIVEQEGTAGVEAPKEKGAITPQQDSKKNWPSEGSIKDCEVVEAKPPAENQSKKAQGGYECKYCPYSTQNLNEFTEHVDTQHPNVILNPLYVCAECNFTTKKYDSLSEHNAKHHPGESNFKLKLIKRNNQTVLEQSIEAAANDVTATGSGLENAACDEPPHGGISASKTPMMKAGKPKGEAKKGPKKPEEGATENHVDGTLPRIITDAAEAIACINGDLLHDVLAHVMPSVQLPPNINLVPKVPVPLNSTKYNSALDTNATMINSFNKFPYPTQAELSWLTAASKHPEEQIRIWFATQRLKHGISWSPEEVEEARKKMFNGTIQAVPQTITVLPAPLATAKMSQPIIQTALPCQILGQTGLVLTPVSNGSAVSCSPITLAVAPNQGQKRTIQTLSNVPEAKRPHVVQVPEVPTKVTTVPLMPASERKKTKEQIAELKASFTASQFPDDAEVYRLIETTGLSRSEIKKWFSDHRYRSQRGIVHIPGDAIGKDPVAPSAGRHSHSFHPYTDFTPQRFKEKTQEQLRALEESFLRCSFPTQGELDRLRVETKLSRREIDSWFSERRKIRDSMEQAVLDSMGSYRKMKGQGTPNGAITQTELLSSSQLPGALSGSSAALKKTQEQIHLLKSTFARTQWPSPQEYDQLASQTGLTRTEIVRWFKENRSSLRSGSLKWMEQYQQQCVGDGHGEQSQKKGSKHSESPKSGNEGSRQEHKNPNEENGGKPVVRAKRDCEPLKDSLLGNQAEGVDRVERGSHDGHSNEENKEPAEANWVEVTGGENDAASDCADGWSQKAPEGQSELADSESISGENSHV</sequence>
<dbReference type="GO" id="GO:0030154">
    <property type="term" value="P:cell differentiation"/>
    <property type="evidence" value="ECO:0007669"/>
    <property type="project" value="UniProtKB-KW"/>
</dbReference>
<evidence type="ECO:0000256" key="3">
    <source>
        <dbReference type="ARBA" id="ARBA00022491"/>
    </source>
</evidence>
<evidence type="ECO:0000256" key="4">
    <source>
        <dbReference type="ARBA" id="ARBA00022499"/>
    </source>
</evidence>
<dbReference type="GO" id="GO:0005634">
    <property type="term" value="C:nucleus"/>
    <property type="evidence" value="ECO:0007669"/>
    <property type="project" value="UniProtKB-SubCell"/>
</dbReference>
<dbReference type="SUPFAM" id="SSF46689">
    <property type="entry name" value="Homeodomain-like"/>
    <property type="match status" value="4"/>
</dbReference>
<comment type="caution">
    <text evidence="27">The sequence shown here is derived from an EMBL/GenBank/DDBJ whole genome shotgun (WGS) entry which is preliminary data.</text>
</comment>
<reference evidence="27 28" key="1">
    <citation type="submission" date="2019-09" db="EMBL/GenBank/DDBJ databases">
        <title>Bird 10,000 Genomes (B10K) Project - Family phase.</title>
        <authorList>
            <person name="Zhang G."/>
        </authorList>
    </citation>
    <scope>NUCLEOTIDE SEQUENCE [LARGE SCALE GENOMIC DNA]</scope>
    <source>
        <strain evidence="27">B10K-DU-002-35</strain>
        <tissue evidence="27">Muscle</tissue>
    </source>
</reference>
<feature type="compositionally biased region" description="Basic and acidic residues" evidence="24">
    <location>
        <begin position="700"/>
        <end position="715"/>
    </location>
</feature>
<dbReference type="Proteomes" id="UP000565785">
    <property type="component" value="Unassembled WGS sequence"/>
</dbReference>
<accession>A0A7L1NDP0</accession>
<name>A0A7L1NDP0_RHICY</name>
<feature type="domain" description="C2H2-type" evidence="26">
    <location>
        <begin position="107"/>
        <end position="135"/>
    </location>
</feature>
<feature type="region of interest" description="Disordered" evidence="24">
    <location>
        <begin position="166"/>
        <end position="214"/>
    </location>
</feature>
<evidence type="ECO:0000256" key="9">
    <source>
        <dbReference type="ARBA" id="ARBA00022782"/>
    </source>
</evidence>
<dbReference type="GO" id="GO:0008270">
    <property type="term" value="F:zinc ion binding"/>
    <property type="evidence" value="ECO:0007669"/>
    <property type="project" value="UniProtKB-KW"/>
</dbReference>
<feature type="DNA-binding region" description="Homeobox" evidence="22">
    <location>
        <begin position="636"/>
        <end position="685"/>
    </location>
</feature>
<feature type="compositionally biased region" description="Basic and acidic residues" evidence="24">
    <location>
        <begin position="193"/>
        <end position="213"/>
    </location>
</feature>
<evidence type="ECO:0000256" key="15">
    <source>
        <dbReference type="ARBA" id="ARBA00023155"/>
    </source>
</evidence>
<feature type="DNA-binding region" description="Homeobox" evidence="22">
    <location>
        <begin position="537"/>
        <end position="580"/>
    </location>
</feature>
<dbReference type="FunFam" id="1.10.10.60:FF:000247">
    <property type="entry name" value="Zinc fingers and homeoboxes protein 2"/>
    <property type="match status" value="1"/>
</dbReference>
<evidence type="ECO:0000313" key="27">
    <source>
        <dbReference type="EMBL" id="NXN97888.1"/>
    </source>
</evidence>
<evidence type="ECO:0000256" key="16">
    <source>
        <dbReference type="ARBA" id="ARBA00023163"/>
    </source>
</evidence>
<dbReference type="InterPro" id="IPR041057">
    <property type="entry name" value="ZHX_Znf_C2H2"/>
</dbReference>
<keyword evidence="15 22" id="KW-0371">Homeobox</keyword>
<keyword evidence="16" id="KW-0804">Transcription</keyword>
<feature type="compositionally biased region" description="Basic and acidic residues" evidence="24">
    <location>
        <begin position="41"/>
        <end position="51"/>
    </location>
</feature>
<feature type="non-terminal residue" evidence="27">
    <location>
        <position position="1"/>
    </location>
</feature>
<dbReference type="FunFam" id="1.10.10.60:FF:000062">
    <property type="entry name" value="zinc fingers and homeoboxes protein 3"/>
    <property type="match status" value="1"/>
</dbReference>
<feature type="region of interest" description="Disordered" evidence="24">
    <location>
        <begin position="1"/>
        <end position="51"/>
    </location>
</feature>
<feature type="domain" description="Homeobox" evidence="25">
    <location>
        <begin position="445"/>
        <end position="495"/>
    </location>
</feature>
<evidence type="ECO:0000259" key="26">
    <source>
        <dbReference type="PROSITE" id="PS50157"/>
    </source>
</evidence>
<keyword evidence="10" id="KW-0862">Zinc</keyword>
<gene>
    <name evidence="27" type="primary">Zhx2</name>
    <name evidence="27" type="ORF">RHICYA_R03880</name>
</gene>
<dbReference type="InterPro" id="IPR009057">
    <property type="entry name" value="Homeodomain-like_sf"/>
</dbReference>
<dbReference type="GO" id="GO:0000122">
    <property type="term" value="P:negative regulation of transcription by RNA polymerase II"/>
    <property type="evidence" value="ECO:0007669"/>
    <property type="project" value="UniProtKB-ARBA"/>
</dbReference>
<dbReference type="Pfam" id="PF00046">
    <property type="entry name" value="Homeodomain"/>
    <property type="match status" value="3"/>
</dbReference>
<dbReference type="PANTHER" id="PTHR15467">
    <property type="entry name" value="ZINC-FINGERS AND HOMEOBOXES RELATED"/>
    <property type="match status" value="1"/>
</dbReference>
<dbReference type="EMBL" id="VXBP01005308">
    <property type="protein sequence ID" value="NXN97888.1"/>
    <property type="molecule type" value="Genomic_DNA"/>
</dbReference>
<feature type="domain" description="Homeobox" evidence="25">
    <location>
        <begin position="634"/>
        <end position="684"/>
    </location>
</feature>
<keyword evidence="3" id="KW-0678">Repressor</keyword>
<evidence type="ECO:0000256" key="17">
    <source>
        <dbReference type="ARBA" id="ARBA00023242"/>
    </source>
</evidence>
<comment type="subcellular location">
    <subcellularLocation>
        <location evidence="1 22 23">Nucleus</location>
    </subcellularLocation>
</comment>
<evidence type="ECO:0000256" key="7">
    <source>
        <dbReference type="ARBA" id="ARBA00022737"/>
    </source>
</evidence>
<feature type="region of interest" description="Disordered" evidence="24">
    <location>
        <begin position="696"/>
        <end position="827"/>
    </location>
</feature>
<keyword evidence="12" id="KW-0524">Neurogenesis</keyword>
<dbReference type="Pfam" id="PF18387">
    <property type="entry name" value="zf_C2H2_ZHX"/>
    <property type="match status" value="1"/>
</dbReference>
<keyword evidence="14 22" id="KW-0238">DNA-binding</keyword>
<evidence type="ECO:0000256" key="24">
    <source>
        <dbReference type="SAM" id="MobiDB-lite"/>
    </source>
</evidence>
<evidence type="ECO:0000256" key="23">
    <source>
        <dbReference type="RuleBase" id="RU000682"/>
    </source>
</evidence>
<evidence type="ECO:0000256" key="11">
    <source>
        <dbReference type="ARBA" id="ARBA00022843"/>
    </source>
</evidence>
<feature type="compositionally biased region" description="Basic and acidic residues" evidence="24">
    <location>
        <begin position="723"/>
        <end position="735"/>
    </location>
</feature>
<comment type="similarity">
    <text evidence="2">Belongs to the ZHX family.</text>
</comment>
<evidence type="ECO:0000313" key="28">
    <source>
        <dbReference type="Proteomes" id="UP000565785"/>
    </source>
</evidence>